<dbReference type="PROSITE" id="PS50983">
    <property type="entry name" value="FE_B12_PBP"/>
    <property type="match status" value="1"/>
</dbReference>
<keyword evidence="3" id="KW-0813">Transport</keyword>
<proteinExistence type="inferred from homology"/>
<dbReference type="EMBL" id="CP132315">
    <property type="protein sequence ID" value="WLS04757.1"/>
    <property type="molecule type" value="Genomic_DNA"/>
</dbReference>
<evidence type="ECO:0000313" key="8">
    <source>
        <dbReference type="Proteomes" id="UP001225788"/>
    </source>
</evidence>
<dbReference type="Pfam" id="PF01497">
    <property type="entry name" value="Peripla_BP_2"/>
    <property type="match status" value="1"/>
</dbReference>
<evidence type="ECO:0000256" key="3">
    <source>
        <dbReference type="ARBA" id="ARBA00022448"/>
    </source>
</evidence>
<evidence type="ECO:0000259" key="6">
    <source>
        <dbReference type="PROSITE" id="PS50983"/>
    </source>
</evidence>
<evidence type="ECO:0000256" key="2">
    <source>
        <dbReference type="ARBA" id="ARBA00008814"/>
    </source>
</evidence>
<dbReference type="PANTHER" id="PTHR30532">
    <property type="entry name" value="IRON III DICITRATE-BINDING PERIPLASMIC PROTEIN"/>
    <property type="match status" value="1"/>
</dbReference>
<keyword evidence="8" id="KW-1185">Reference proteome</keyword>
<dbReference type="PANTHER" id="PTHR30532:SF24">
    <property type="entry name" value="FERRIC ENTEROBACTIN-BINDING PERIPLASMIC PROTEIN FEPB"/>
    <property type="match status" value="1"/>
</dbReference>
<dbReference type="Proteomes" id="UP001225788">
    <property type="component" value="Plasmid unnamed1"/>
</dbReference>
<comment type="subcellular location">
    <subcellularLocation>
        <location evidence="1">Cell envelope</location>
    </subcellularLocation>
</comment>
<evidence type="ECO:0000256" key="1">
    <source>
        <dbReference type="ARBA" id="ARBA00004196"/>
    </source>
</evidence>
<keyword evidence="7" id="KW-0614">Plasmid</keyword>
<reference evidence="7 8" key="1">
    <citation type="submission" date="2023-08" db="EMBL/GenBank/DDBJ databases">
        <title>Pathogen: clinical or host-associated sample.</title>
        <authorList>
            <person name="Hergert J."/>
            <person name="Casey R."/>
            <person name="Wagner J."/>
            <person name="Young E.L."/>
            <person name="Oakeson K.F."/>
        </authorList>
    </citation>
    <scope>NUCLEOTIDE SEQUENCE [LARGE SCALE GENOMIC DNA]</scope>
    <source>
        <strain evidence="7 8">UPHL-collab-2</strain>
        <plasmid evidence="7 8">unnamed1</plasmid>
    </source>
</reference>
<keyword evidence="4" id="KW-0408">Iron</keyword>
<dbReference type="SUPFAM" id="SSF53807">
    <property type="entry name" value="Helical backbone' metal receptor"/>
    <property type="match status" value="1"/>
</dbReference>
<evidence type="ECO:0000256" key="5">
    <source>
        <dbReference type="ARBA" id="ARBA00022729"/>
    </source>
</evidence>
<dbReference type="InterPro" id="IPR051313">
    <property type="entry name" value="Bact_iron-sidero_bind"/>
</dbReference>
<organism evidence="7 8">
    <name type="scientific">Shinella oryzae</name>
    <dbReference type="NCBI Taxonomy" id="2871820"/>
    <lineage>
        <taxon>Bacteria</taxon>
        <taxon>Pseudomonadati</taxon>
        <taxon>Pseudomonadota</taxon>
        <taxon>Alphaproteobacteria</taxon>
        <taxon>Hyphomicrobiales</taxon>
        <taxon>Rhizobiaceae</taxon>
        <taxon>Shinella</taxon>
    </lineage>
</organism>
<sequence>MTAPAASADFPVTVHHSLGETTIAKRPVRIVSIGLNDQDFLYALDIAPVGVRVWWGEQPYATWPWSEKQRARLNARPVVMRGMSVDPEWVLALHPDLIVATYADIGERLYRQLGEIAPVVVAPAGYAPWSAPWQEQLRLLDRATSGSEEKAQNIIAGFNRKVSAIRTAHPEFKGKTAAFIDIRYGQFTLWRSSTATGRFLGDLGFTLPATLEKEADTAGWIRLGFEHAQRLDLDVAIWPQGKQETAESIRPYRNLRLYREKRSIWFGPDSLLSAALWFQSPQSIDFALDQVVPLISSVLQKKSGDQTTR</sequence>
<gene>
    <name evidence="7" type="ORF">Q9315_21420</name>
</gene>
<geneLocation type="plasmid" evidence="7 8">
    <name>unnamed1</name>
</geneLocation>
<dbReference type="Gene3D" id="3.40.50.1980">
    <property type="entry name" value="Nitrogenase molybdenum iron protein domain"/>
    <property type="match status" value="2"/>
</dbReference>
<keyword evidence="5" id="KW-0732">Signal</keyword>
<protein>
    <submittedName>
        <fullName evidence="7">ABC transporter substrate-binding protein</fullName>
    </submittedName>
</protein>
<dbReference type="RefSeq" id="WP_306160970.1">
    <property type="nucleotide sequence ID" value="NZ_CP132315.1"/>
</dbReference>
<name>A0ABY9KCY1_9HYPH</name>
<keyword evidence="4" id="KW-0410">Iron transport</keyword>
<keyword evidence="4" id="KW-0406">Ion transport</keyword>
<evidence type="ECO:0000313" key="7">
    <source>
        <dbReference type="EMBL" id="WLS04757.1"/>
    </source>
</evidence>
<feature type="domain" description="Fe/B12 periplasmic-binding" evidence="6">
    <location>
        <begin position="29"/>
        <end position="299"/>
    </location>
</feature>
<accession>A0ABY9KCY1</accession>
<comment type="similarity">
    <text evidence="2">Belongs to the bacterial solute-binding protein 8 family.</text>
</comment>
<evidence type="ECO:0000256" key="4">
    <source>
        <dbReference type="ARBA" id="ARBA00022496"/>
    </source>
</evidence>
<dbReference type="InterPro" id="IPR002491">
    <property type="entry name" value="ABC_transptr_periplasmic_BD"/>
</dbReference>